<evidence type="ECO:0000313" key="9">
    <source>
        <dbReference type="EMBL" id="KKB12302.1"/>
    </source>
</evidence>
<comment type="caution">
    <text evidence="9">The sequence shown here is derived from an EMBL/GenBank/DDBJ whole genome shotgun (WGS) entry which is preliminary data.</text>
</comment>
<feature type="transmembrane region" description="Helical" evidence="7">
    <location>
        <begin position="139"/>
        <end position="155"/>
    </location>
</feature>
<dbReference type="PROSITE" id="PS50928">
    <property type="entry name" value="ABC_TM1"/>
    <property type="match status" value="1"/>
</dbReference>
<keyword evidence="10" id="KW-1185">Reference proteome</keyword>
<name>A0A0F5FVU7_9HYPH</name>
<feature type="transmembrane region" description="Helical" evidence="7">
    <location>
        <begin position="204"/>
        <end position="224"/>
    </location>
</feature>
<dbReference type="PATRIC" id="fig|443610.3.peg.4281"/>
<dbReference type="Proteomes" id="UP000033632">
    <property type="component" value="Unassembled WGS sequence"/>
</dbReference>
<evidence type="ECO:0000256" key="2">
    <source>
        <dbReference type="ARBA" id="ARBA00022448"/>
    </source>
</evidence>
<feature type="transmembrane region" description="Helical" evidence="7">
    <location>
        <begin position="236"/>
        <end position="256"/>
    </location>
</feature>
<dbReference type="PANTHER" id="PTHR30193">
    <property type="entry name" value="ABC TRANSPORTER PERMEASE PROTEIN"/>
    <property type="match status" value="1"/>
</dbReference>
<dbReference type="GO" id="GO:0055085">
    <property type="term" value="P:transmembrane transport"/>
    <property type="evidence" value="ECO:0007669"/>
    <property type="project" value="InterPro"/>
</dbReference>
<dbReference type="GO" id="GO:0005886">
    <property type="term" value="C:plasma membrane"/>
    <property type="evidence" value="ECO:0007669"/>
    <property type="project" value="UniProtKB-SubCell"/>
</dbReference>
<dbReference type="SUPFAM" id="SSF160964">
    <property type="entry name" value="MalF N-terminal region-like"/>
    <property type="match status" value="1"/>
</dbReference>
<evidence type="ECO:0000313" key="10">
    <source>
        <dbReference type="Proteomes" id="UP000033632"/>
    </source>
</evidence>
<comment type="similarity">
    <text evidence="7">Belongs to the binding-protein-dependent transport system permease family.</text>
</comment>
<dbReference type="Gene3D" id="1.10.3720.10">
    <property type="entry name" value="MetI-like"/>
    <property type="match status" value="1"/>
</dbReference>
<evidence type="ECO:0000259" key="8">
    <source>
        <dbReference type="PROSITE" id="PS50928"/>
    </source>
</evidence>
<evidence type="ECO:0000256" key="6">
    <source>
        <dbReference type="ARBA" id="ARBA00023136"/>
    </source>
</evidence>
<feature type="domain" description="ABC transmembrane type-1" evidence="8">
    <location>
        <begin position="75"/>
        <end position="288"/>
    </location>
</feature>
<gene>
    <name evidence="9" type="ORF">VE25_08520</name>
</gene>
<evidence type="ECO:0000256" key="3">
    <source>
        <dbReference type="ARBA" id="ARBA00022475"/>
    </source>
</evidence>
<keyword evidence="5 7" id="KW-1133">Transmembrane helix</keyword>
<dbReference type="EMBL" id="JZEX01000087">
    <property type="protein sequence ID" value="KKB12302.1"/>
    <property type="molecule type" value="Genomic_DNA"/>
</dbReference>
<sequence length="299" mass="33298">MPMPRRRAAWFSLVESPWFFMAPWLVGILAFMALPIVWSFVISFTNYSFSPNTQFVGLSNYQTMLFNDPRFIQALRVTGIYIFFGVPLQVAFSLLVAIALNKRFAGADFYRAALFVPSLLGASVAVAVLWSQVFGNPGIVNSALAVFGIKGANWLNDPRYAIYTLIALRVWEFGSSMVIFLAALRQIPKELLEAAAIDGATSWVRFRFVVLPLLAPVVVFNLIMQMISASQTFTQAYVISGGTGAPANSLLFYTLYLYQKGFSNFQMGYASAMAWFLLVVIGCATFLILKSGRRWVNND</sequence>
<accession>A0A0F5FVU7</accession>
<dbReference type="PANTHER" id="PTHR30193:SF1">
    <property type="entry name" value="ABC TRANSPORTER PERMEASE PROTEIN YESP-RELATED"/>
    <property type="match status" value="1"/>
</dbReference>
<feature type="transmembrane region" description="Helical" evidence="7">
    <location>
        <begin position="112"/>
        <end position="133"/>
    </location>
</feature>
<keyword evidence="6 7" id="KW-0472">Membrane</keyword>
<dbReference type="Pfam" id="PF00528">
    <property type="entry name" value="BPD_transp_1"/>
    <property type="match status" value="1"/>
</dbReference>
<feature type="transmembrane region" description="Helical" evidence="7">
    <location>
        <begin position="21"/>
        <end position="42"/>
    </location>
</feature>
<proteinExistence type="inferred from homology"/>
<dbReference type="SUPFAM" id="SSF161098">
    <property type="entry name" value="MetI-like"/>
    <property type="match status" value="1"/>
</dbReference>
<dbReference type="STRING" id="443610.VE25_08520"/>
<keyword evidence="4 7" id="KW-0812">Transmembrane</keyword>
<evidence type="ECO:0000256" key="1">
    <source>
        <dbReference type="ARBA" id="ARBA00004651"/>
    </source>
</evidence>
<organism evidence="9 10">
    <name type="scientific">Devosia geojensis</name>
    <dbReference type="NCBI Taxonomy" id="443610"/>
    <lineage>
        <taxon>Bacteria</taxon>
        <taxon>Pseudomonadati</taxon>
        <taxon>Pseudomonadota</taxon>
        <taxon>Alphaproteobacteria</taxon>
        <taxon>Hyphomicrobiales</taxon>
        <taxon>Devosiaceae</taxon>
        <taxon>Devosia</taxon>
    </lineage>
</organism>
<dbReference type="InterPro" id="IPR051393">
    <property type="entry name" value="ABC_transporter_permease"/>
</dbReference>
<evidence type="ECO:0000256" key="4">
    <source>
        <dbReference type="ARBA" id="ARBA00022692"/>
    </source>
</evidence>
<reference evidence="9 10" key="1">
    <citation type="submission" date="2015-03" db="EMBL/GenBank/DDBJ databases">
        <authorList>
            <person name="Hassan Y.I."/>
            <person name="Lepp D."/>
            <person name="Li X.-Z."/>
            <person name="Zhou T."/>
        </authorList>
    </citation>
    <scope>NUCLEOTIDE SEQUENCE [LARGE SCALE GENOMIC DNA]</scope>
    <source>
        <strain evidence="9 10">BD-c194</strain>
    </source>
</reference>
<feature type="transmembrane region" description="Helical" evidence="7">
    <location>
        <begin position="268"/>
        <end position="289"/>
    </location>
</feature>
<evidence type="ECO:0000256" key="5">
    <source>
        <dbReference type="ARBA" id="ARBA00022989"/>
    </source>
</evidence>
<dbReference type="AlphaFoldDB" id="A0A0F5FVU7"/>
<feature type="transmembrane region" description="Helical" evidence="7">
    <location>
        <begin position="162"/>
        <end position="184"/>
    </location>
</feature>
<keyword evidence="2 7" id="KW-0813">Transport</keyword>
<dbReference type="InterPro" id="IPR035906">
    <property type="entry name" value="MetI-like_sf"/>
</dbReference>
<comment type="subcellular location">
    <subcellularLocation>
        <location evidence="1 7">Cell membrane</location>
        <topology evidence="1 7">Multi-pass membrane protein</topology>
    </subcellularLocation>
</comment>
<keyword evidence="3" id="KW-1003">Cell membrane</keyword>
<feature type="transmembrane region" description="Helical" evidence="7">
    <location>
        <begin position="80"/>
        <end position="100"/>
    </location>
</feature>
<evidence type="ECO:0000256" key="7">
    <source>
        <dbReference type="RuleBase" id="RU363032"/>
    </source>
</evidence>
<dbReference type="InterPro" id="IPR000515">
    <property type="entry name" value="MetI-like"/>
</dbReference>
<dbReference type="CDD" id="cd06261">
    <property type="entry name" value="TM_PBP2"/>
    <property type="match status" value="1"/>
</dbReference>
<protein>
    <submittedName>
        <fullName evidence="9">ABC transporter permease</fullName>
    </submittedName>
</protein>